<name>A0A917ZK70_9ACTN</name>
<dbReference type="Gene3D" id="3.30.160.240">
    <property type="entry name" value="Rv1738"/>
    <property type="match status" value="1"/>
</dbReference>
<evidence type="ECO:0000313" key="3">
    <source>
        <dbReference type="Proteomes" id="UP000641932"/>
    </source>
</evidence>
<dbReference type="SUPFAM" id="SSF143212">
    <property type="entry name" value="Rv2632c-like"/>
    <property type="match status" value="1"/>
</dbReference>
<dbReference type="Pfam" id="PF08962">
    <property type="entry name" value="Rv2632c-like"/>
    <property type="match status" value="1"/>
</dbReference>
<dbReference type="AlphaFoldDB" id="A0A917ZK70"/>
<dbReference type="Proteomes" id="UP000641932">
    <property type="component" value="Unassembled WGS sequence"/>
</dbReference>
<protein>
    <recommendedName>
        <fullName evidence="4">DUF1876 domain-containing protein</fullName>
    </recommendedName>
</protein>
<reference evidence="2" key="1">
    <citation type="journal article" date="2014" name="Int. J. Syst. Evol. Microbiol.">
        <title>Complete genome sequence of Corynebacterium casei LMG S-19264T (=DSM 44701T), isolated from a smear-ripened cheese.</title>
        <authorList>
            <consortium name="US DOE Joint Genome Institute (JGI-PGF)"/>
            <person name="Walter F."/>
            <person name="Albersmeier A."/>
            <person name="Kalinowski J."/>
            <person name="Ruckert C."/>
        </authorList>
    </citation>
    <scope>NUCLEOTIDE SEQUENCE</scope>
    <source>
        <strain evidence="2">CGMCC 4.7201</strain>
    </source>
</reference>
<comment type="caution">
    <text evidence="2">The sequence shown here is derived from an EMBL/GenBank/DDBJ whole genome shotgun (WGS) entry which is preliminary data.</text>
</comment>
<dbReference type="InterPro" id="IPR038070">
    <property type="entry name" value="Rv2632c-like_sf"/>
</dbReference>
<dbReference type="RefSeq" id="WP_189131057.1">
    <property type="nucleotide sequence ID" value="NZ_BMMS01000006.1"/>
</dbReference>
<accession>A0A917ZK70</accession>
<reference evidence="2" key="2">
    <citation type="submission" date="2020-09" db="EMBL/GenBank/DDBJ databases">
        <authorList>
            <person name="Sun Q."/>
            <person name="Zhou Y."/>
        </authorList>
    </citation>
    <scope>NUCLEOTIDE SEQUENCE</scope>
    <source>
        <strain evidence="2">CGMCC 4.7201</strain>
    </source>
</reference>
<evidence type="ECO:0000256" key="1">
    <source>
        <dbReference type="SAM" id="MobiDB-lite"/>
    </source>
</evidence>
<organism evidence="2 3">
    <name type="scientific">Wenjunlia tyrosinilytica</name>
    <dbReference type="NCBI Taxonomy" id="1544741"/>
    <lineage>
        <taxon>Bacteria</taxon>
        <taxon>Bacillati</taxon>
        <taxon>Actinomycetota</taxon>
        <taxon>Actinomycetes</taxon>
        <taxon>Kitasatosporales</taxon>
        <taxon>Streptomycetaceae</taxon>
        <taxon>Wenjunlia</taxon>
    </lineage>
</organism>
<feature type="region of interest" description="Disordered" evidence="1">
    <location>
        <begin position="24"/>
        <end position="47"/>
    </location>
</feature>
<dbReference type="InterPro" id="IPR015057">
    <property type="entry name" value="Rv2632c-like"/>
</dbReference>
<evidence type="ECO:0000313" key="2">
    <source>
        <dbReference type="EMBL" id="GGO85237.1"/>
    </source>
</evidence>
<proteinExistence type="predicted"/>
<gene>
    <name evidence="2" type="ORF">GCM10012280_18560</name>
</gene>
<sequence>MKNRWNIYLAFEEDEQRTACTATLSGEGAPDVRGHGYSRRNPQDEPDTRIGEEIAAARACSNLAHEILEKAAGDIEARTHRPAHLSV</sequence>
<dbReference type="EMBL" id="BMMS01000006">
    <property type="protein sequence ID" value="GGO85237.1"/>
    <property type="molecule type" value="Genomic_DNA"/>
</dbReference>
<keyword evidence="3" id="KW-1185">Reference proteome</keyword>
<evidence type="ECO:0008006" key="4">
    <source>
        <dbReference type="Google" id="ProtNLM"/>
    </source>
</evidence>